<feature type="non-terminal residue" evidence="1">
    <location>
        <position position="1"/>
    </location>
</feature>
<evidence type="ECO:0000313" key="1">
    <source>
        <dbReference type="EMBL" id="KAK7495101.1"/>
    </source>
</evidence>
<accession>A0ABD0L6E1</accession>
<comment type="caution">
    <text evidence="1">The sequence shown here is derived from an EMBL/GenBank/DDBJ whole genome shotgun (WGS) entry which is preliminary data.</text>
</comment>
<keyword evidence="2" id="KW-1185">Reference proteome</keyword>
<proteinExistence type="predicted"/>
<dbReference type="Proteomes" id="UP001519460">
    <property type="component" value="Unassembled WGS sequence"/>
</dbReference>
<dbReference type="AlphaFoldDB" id="A0ABD0L6E1"/>
<protein>
    <submittedName>
        <fullName evidence="1">Uncharacterized protein</fullName>
    </submittedName>
</protein>
<name>A0ABD0L6E1_9CAEN</name>
<dbReference type="EMBL" id="JACVVK020000078">
    <property type="protein sequence ID" value="KAK7495101.1"/>
    <property type="molecule type" value="Genomic_DNA"/>
</dbReference>
<gene>
    <name evidence="1" type="ORF">BaRGS_00013741</name>
</gene>
<sequence length="266" mass="29412">DFQSPANEHPQKLMLCGTAAPAVAYWFCPLQAWELSRPALLSTPVKSGRLGVNRLFAARSISVKTLYVESVTREPGRHKPVRCSYTDREQQQLLRDGEGRGKGGYRCAALKQRGAIHVFAAARGAAEELRELLFSHCEMFYGAGRVFGSGVARKLHFRPMSLRSSYSETYDSLGGGSDEDYTPDASWFEAGVHGFRFSVSPFMKTIFSTYSNRGQRKQSAGPVAGAATPCSRVACYPAKRQLFPLAYAFVYCVRRLRSSGVGQKKQ</sequence>
<organism evidence="1 2">
    <name type="scientific">Batillaria attramentaria</name>
    <dbReference type="NCBI Taxonomy" id="370345"/>
    <lineage>
        <taxon>Eukaryota</taxon>
        <taxon>Metazoa</taxon>
        <taxon>Spiralia</taxon>
        <taxon>Lophotrochozoa</taxon>
        <taxon>Mollusca</taxon>
        <taxon>Gastropoda</taxon>
        <taxon>Caenogastropoda</taxon>
        <taxon>Sorbeoconcha</taxon>
        <taxon>Cerithioidea</taxon>
        <taxon>Batillariidae</taxon>
        <taxon>Batillaria</taxon>
    </lineage>
</organism>
<reference evidence="1 2" key="1">
    <citation type="journal article" date="2023" name="Sci. Data">
        <title>Genome assembly of the Korean intertidal mud-creeper Batillaria attramentaria.</title>
        <authorList>
            <person name="Patra A.K."/>
            <person name="Ho P.T."/>
            <person name="Jun S."/>
            <person name="Lee S.J."/>
            <person name="Kim Y."/>
            <person name="Won Y.J."/>
        </authorList>
    </citation>
    <scope>NUCLEOTIDE SEQUENCE [LARGE SCALE GENOMIC DNA]</scope>
    <source>
        <strain evidence="1">Wonlab-2016</strain>
    </source>
</reference>
<evidence type="ECO:0000313" key="2">
    <source>
        <dbReference type="Proteomes" id="UP001519460"/>
    </source>
</evidence>